<keyword evidence="4" id="KW-0378">Hydrolase</keyword>
<comment type="caution">
    <text evidence="10">The sequence shown here is derived from an EMBL/GenBank/DDBJ whole genome shotgun (WGS) entry which is preliminary data.</text>
</comment>
<evidence type="ECO:0000313" key="11">
    <source>
        <dbReference type="Proteomes" id="UP001500124"/>
    </source>
</evidence>
<sequence length="301" mass="32301">MHLMTTSSPPALALDGASIDGGLYTDVTDFARHTHWLNGTAAAYSSVGMGVFVLILLAAWWRARRAGNTAMTTVLATPFAVIIAYAANTAIKDVFQEPRPCRALPHDFLIEACPPVDDYAFPSNHTTVAFAFVAALFLVNRWLGSVALLAAVAMGASRVYVGAHYPHDVGVGALVGTVVSLIVVLAARRFCRPLVSRLGDGALRPLLTAAPRAQLTAAPPARHTAAPAPDLDAMDRTMELGRIPRQAAGHTAPRPAQHPGYTQHPEYAQHPQYTQHPQPPQYAEPPQYADGRNAGRAPEWR</sequence>
<dbReference type="InterPro" id="IPR036938">
    <property type="entry name" value="PAP2/HPO_sf"/>
</dbReference>
<organism evidence="10 11">
    <name type="scientific">Streptomyces similanensis</name>
    <dbReference type="NCBI Taxonomy" id="1274988"/>
    <lineage>
        <taxon>Bacteria</taxon>
        <taxon>Bacillati</taxon>
        <taxon>Actinomycetota</taxon>
        <taxon>Actinomycetes</taxon>
        <taxon>Kitasatosporales</taxon>
        <taxon>Streptomycetaceae</taxon>
        <taxon>Streptomyces</taxon>
    </lineage>
</organism>
<evidence type="ECO:0000313" key="10">
    <source>
        <dbReference type="EMBL" id="GAA5057439.1"/>
    </source>
</evidence>
<keyword evidence="3 8" id="KW-0812">Transmembrane</keyword>
<feature type="domain" description="Phosphatidic acid phosphatase type 2/haloperoxidase" evidence="9">
    <location>
        <begin position="73"/>
        <end position="184"/>
    </location>
</feature>
<keyword evidence="6 8" id="KW-0472">Membrane</keyword>
<evidence type="ECO:0000256" key="6">
    <source>
        <dbReference type="ARBA" id="ARBA00023136"/>
    </source>
</evidence>
<feature type="transmembrane region" description="Helical" evidence="8">
    <location>
        <begin position="119"/>
        <end position="139"/>
    </location>
</feature>
<dbReference type="EMBL" id="BAABKC010000044">
    <property type="protein sequence ID" value="GAA5057439.1"/>
    <property type="molecule type" value="Genomic_DNA"/>
</dbReference>
<reference evidence="11" key="1">
    <citation type="journal article" date="2019" name="Int. J. Syst. Evol. Microbiol.">
        <title>The Global Catalogue of Microorganisms (GCM) 10K type strain sequencing project: providing services to taxonomists for standard genome sequencing and annotation.</title>
        <authorList>
            <consortium name="The Broad Institute Genomics Platform"/>
            <consortium name="The Broad Institute Genome Sequencing Center for Infectious Disease"/>
            <person name="Wu L."/>
            <person name="Ma J."/>
        </authorList>
    </citation>
    <scope>NUCLEOTIDE SEQUENCE [LARGE SCALE GENOMIC DNA]</scope>
    <source>
        <strain evidence="11">JCM 18410</strain>
    </source>
</reference>
<keyword evidence="11" id="KW-1185">Reference proteome</keyword>
<dbReference type="PANTHER" id="PTHR14969">
    <property type="entry name" value="SPHINGOSINE-1-PHOSPHATE PHOSPHOHYDROLASE"/>
    <property type="match status" value="1"/>
</dbReference>
<comment type="subcellular location">
    <subcellularLocation>
        <location evidence="1">Cell membrane</location>
        <topology evidence="1">Multi-pass membrane protein</topology>
    </subcellularLocation>
</comment>
<evidence type="ECO:0000259" key="9">
    <source>
        <dbReference type="SMART" id="SM00014"/>
    </source>
</evidence>
<dbReference type="Pfam" id="PF01569">
    <property type="entry name" value="PAP2"/>
    <property type="match status" value="1"/>
</dbReference>
<keyword evidence="5 8" id="KW-1133">Transmembrane helix</keyword>
<dbReference type="SUPFAM" id="SSF48317">
    <property type="entry name" value="Acid phosphatase/Vanadium-dependent haloperoxidase"/>
    <property type="match status" value="1"/>
</dbReference>
<accession>A0ABP9KEP9</accession>
<proteinExistence type="predicted"/>
<dbReference type="SMART" id="SM00014">
    <property type="entry name" value="acidPPc"/>
    <property type="match status" value="1"/>
</dbReference>
<dbReference type="Proteomes" id="UP001500124">
    <property type="component" value="Unassembled WGS sequence"/>
</dbReference>
<feature type="transmembrane region" description="Helical" evidence="8">
    <location>
        <begin position="169"/>
        <end position="187"/>
    </location>
</feature>
<evidence type="ECO:0000256" key="4">
    <source>
        <dbReference type="ARBA" id="ARBA00022801"/>
    </source>
</evidence>
<gene>
    <name evidence="10" type="ORF">GCM10023336_31320</name>
</gene>
<dbReference type="Gene3D" id="1.20.144.10">
    <property type="entry name" value="Phosphatidic acid phosphatase type 2/haloperoxidase"/>
    <property type="match status" value="2"/>
</dbReference>
<evidence type="ECO:0000256" key="8">
    <source>
        <dbReference type="SAM" id="Phobius"/>
    </source>
</evidence>
<protein>
    <recommendedName>
        <fullName evidence="9">Phosphatidic acid phosphatase type 2/haloperoxidase domain-containing protein</fullName>
    </recommendedName>
</protein>
<evidence type="ECO:0000256" key="5">
    <source>
        <dbReference type="ARBA" id="ARBA00022989"/>
    </source>
</evidence>
<name>A0ABP9KEP9_9ACTN</name>
<evidence type="ECO:0000256" key="2">
    <source>
        <dbReference type="ARBA" id="ARBA00022475"/>
    </source>
</evidence>
<evidence type="ECO:0000256" key="1">
    <source>
        <dbReference type="ARBA" id="ARBA00004651"/>
    </source>
</evidence>
<feature type="region of interest" description="Disordered" evidence="7">
    <location>
        <begin position="247"/>
        <end position="301"/>
    </location>
</feature>
<dbReference type="PANTHER" id="PTHR14969:SF62">
    <property type="entry name" value="DECAPRENYLPHOSPHORYL-5-PHOSPHORIBOSE PHOSPHATASE RV3807C-RELATED"/>
    <property type="match status" value="1"/>
</dbReference>
<evidence type="ECO:0000256" key="3">
    <source>
        <dbReference type="ARBA" id="ARBA00022692"/>
    </source>
</evidence>
<dbReference type="InterPro" id="IPR000326">
    <property type="entry name" value="PAP2/HPO"/>
</dbReference>
<feature type="transmembrane region" description="Helical" evidence="8">
    <location>
        <begin position="41"/>
        <end position="61"/>
    </location>
</feature>
<evidence type="ECO:0000256" key="7">
    <source>
        <dbReference type="SAM" id="MobiDB-lite"/>
    </source>
</evidence>
<keyword evidence="2" id="KW-1003">Cell membrane</keyword>